<keyword evidence="1" id="KW-0472">Membrane</keyword>
<dbReference type="EMBL" id="AP025564">
    <property type="protein sequence ID" value="BDE95450.1"/>
    <property type="molecule type" value="Genomic_DNA"/>
</dbReference>
<reference evidence="3 4" key="1">
    <citation type="submission" date="2022-01" db="EMBL/GenBank/DDBJ databases">
        <title>Novel bile acid biosynthetic pathways are enriched in the microbiome of centenarians.</title>
        <authorList>
            <person name="Sato Y."/>
            <person name="Atarashi K."/>
            <person name="Plichta R.D."/>
            <person name="Arai Y."/>
            <person name="Sasajima S."/>
            <person name="Kearney M.S."/>
            <person name="Suda W."/>
            <person name="Takeshita K."/>
            <person name="Sasaki T."/>
            <person name="Okamoto S."/>
            <person name="Skelly N.A."/>
            <person name="Okamura Y."/>
            <person name="Vlamakis H."/>
            <person name="Li Y."/>
            <person name="Tanoue T."/>
            <person name="Takei H."/>
            <person name="Nittono H."/>
            <person name="Narushima S."/>
            <person name="Irie J."/>
            <person name="Itoh H."/>
            <person name="Moriya K."/>
            <person name="Sugiura Y."/>
            <person name="Suematsu M."/>
            <person name="Moritoki N."/>
            <person name="Shibata S."/>
            <person name="Littman R.D."/>
            <person name="Fischbach A.M."/>
            <person name="Uwamino Y."/>
            <person name="Inoue T."/>
            <person name="Honda A."/>
            <person name="Hattori M."/>
            <person name="Murai T."/>
            <person name="Xavier J.R."/>
            <person name="Hirose N."/>
            <person name="Honda K."/>
        </authorList>
    </citation>
    <scope>NUCLEOTIDE SEQUENCE [LARGE SCALE GENOMIC DNA]</scope>
    <source>
        <strain evidence="3 4">CE91-St30</strain>
    </source>
</reference>
<sequence>MKRIGIYLAITFAITYALEILVVIPLATGTGMGSALAAPPVAVQFIIGSMMFIPAIGVLLTRLITKEGFKNAMIKPVDFRHTFKYYLIAWFGPAVLTVVGAALYFLVFPNDFDPTMSAAALMIQQAAGASGGETIPGDVMQTMLWAQLAVGVVLSPILNCLTCFGEEWGWRGYLVPKVHEKLSFIPTVLITGVIWGLWHAPLTVIGHNYGVGYPGWPFLGIFAMCIFCIVIGTLFSYLSLKAKSCLPAVIGHGAVNGFVSAAALFSISGGNPFIGPMPIGIIGGIGFIAAAVVCCAAMRKEEQRKPAEPTASNA</sequence>
<name>A0ABM7WGU0_9ACTN</name>
<dbReference type="PANTHER" id="PTHR35797:SF1">
    <property type="entry name" value="PROTEASE"/>
    <property type="match status" value="1"/>
</dbReference>
<accession>A0ABM7WGU0</accession>
<feature type="transmembrane region" description="Helical" evidence="1">
    <location>
        <begin position="85"/>
        <end position="107"/>
    </location>
</feature>
<proteinExistence type="predicted"/>
<dbReference type="Pfam" id="PF02517">
    <property type="entry name" value="Rce1-like"/>
    <property type="match status" value="1"/>
</dbReference>
<feature type="transmembrane region" description="Helical" evidence="1">
    <location>
        <begin position="279"/>
        <end position="298"/>
    </location>
</feature>
<dbReference type="InterPro" id="IPR042150">
    <property type="entry name" value="MmRce1-like"/>
</dbReference>
<feature type="transmembrane region" description="Helical" evidence="1">
    <location>
        <begin position="7"/>
        <end position="29"/>
    </location>
</feature>
<evidence type="ECO:0000256" key="1">
    <source>
        <dbReference type="SAM" id="Phobius"/>
    </source>
</evidence>
<feature type="transmembrane region" description="Helical" evidence="1">
    <location>
        <begin position="182"/>
        <end position="198"/>
    </location>
</feature>
<keyword evidence="1" id="KW-1133">Transmembrane helix</keyword>
<feature type="transmembrane region" description="Helical" evidence="1">
    <location>
        <begin position="144"/>
        <end position="161"/>
    </location>
</feature>
<organism evidence="3 4">
    <name type="scientific">Raoultibacter timonensis</name>
    <dbReference type="NCBI Taxonomy" id="1907662"/>
    <lineage>
        <taxon>Bacteria</taxon>
        <taxon>Bacillati</taxon>
        <taxon>Actinomycetota</taxon>
        <taxon>Coriobacteriia</taxon>
        <taxon>Eggerthellales</taxon>
        <taxon>Eggerthellaceae</taxon>
        <taxon>Raoultibacter</taxon>
    </lineage>
</organism>
<dbReference type="InterPro" id="IPR003675">
    <property type="entry name" value="Rce1/LyrA-like_dom"/>
</dbReference>
<evidence type="ECO:0000313" key="3">
    <source>
        <dbReference type="EMBL" id="BDE95450.1"/>
    </source>
</evidence>
<dbReference type="Proteomes" id="UP001320544">
    <property type="component" value="Chromosome"/>
</dbReference>
<evidence type="ECO:0000259" key="2">
    <source>
        <dbReference type="Pfam" id="PF02517"/>
    </source>
</evidence>
<gene>
    <name evidence="3" type="ORF">CE91St30_07830</name>
</gene>
<keyword evidence="1" id="KW-0812">Transmembrane</keyword>
<feature type="domain" description="CAAX prenyl protease 2/Lysostaphin resistance protein A-like" evidence="2">
    <location>
        <begin position="153"/>
        <end position="257"/>
    </location>
</feature>
<dbReference type="PANTHER" id="PTHR35797">
    <property type="entry name" value="PROTEASE-RELATED"/>
    <property type="match status" value="1"/>
</dbReference>
<dbReference type="RefSeq" id="WP_244411821.1">
    <property type="nucleotide sequence ID" value="NZ_AP025564.1"/>
</dbReference>
<protein>
    <submittedName>
        <fullName evidence="3">Peptidase</fullName>
    </submittedName>
</protein>
<evidence type="ECO:0000313" key="4">
    <source>
        <dbReference type="Proteomes" id="UP001320544"/>
    </source>
</evidence>
<feature type="transmembrane region" description="Helical" evidence="1">
    <location>
        <begin position="41"/>
        <end position="64"/>
    </location>
</feature>
<feature type="transmembrane region" description="Helical" evidence="1">
    <location>
        <begin position="245"/>
        <end position="267"/>
    </location>
</feature>
<keyword evidence="4" id="KW-1185">Reference proteome</keyword>
<feature type="transmembrane region" description="Helical" evidence="1">
    <location>
        <begin position="218"/>
        <end position="238"/>
    </location>
</feature>